<dbReference type="SUPFAM" id="SSF55144">
    <property type="entry name" value="LigT-like"/>
    <property type="match status" value="1"/>
</dbReference>
<comment type="caution">
    <text evidence="2">The sequence shown here is derived from an EMBL/GenBank/DDBJ whole genome shotgun (WGS) entry which is preliminary data.</text>
</comment>
<organism evidence="2 3">
    <name type="scientific">Mycena albidolilacea</name>
    <dbReference type="NCBI Taxonomy" id="1033008"/>
    <lineage>
        <taxon>Eukaryota</taxon>
        <taxon>Fungi</taxon>
        <taxon>Dikarya</taxon>
        <taxon>Basidiomycota</taxon>
        <taxon>Agaricomycotina</taxon>
        <taxon>Agaricomycetes</taxon>
        <taxon>Agaricomycetidae</taxon>
        <taxon>Agaricales</taxon>
        <taxon>Marasmiineae</taxon>
        <taxon>Mycenaceae</taxon>
        <taxon>Mycena</taxon>
    </lineage>
</organism>
<dbReference type="InterPro" id="IPR009097">
    <property type="entry name" value="Cyclic_Pdiesterase"/>
</dbReference>
<evidence type="ECO:0000313" key="2">
    <source>
        <dbReference type="EMBL" id="KAJ7360756.1"/>
    </source>
</evidence>
<protein>
    <submittedName>
        <fullName evidence="2">Uncharacterized protein</fullName>
    </submittedName>
</protein>
<evidence type="ECO:0000313" key="3">
    <source>
        <dbReference type="Proteomes" id="UP001218218"/>
    </source>
</evidence>
<evidence type="ECO:0000256" key="1">
    <source>
        <dbReference type="SAM" id="MobiDB-lite"/>
    </source>
</evidence>
<feature type="compositionally biased region" description="Low complexity" evidence="1">
    <location>
        <begin position="286"/>
        <end position="304"/>
    </location>
</feature>
<feature type="compositionally biased region" description="Basic residues" evidence="1">
    <location>
        <begin position="357"/>
        <end position="367"/>
    </location>
</feature>
<proteinExistence type="predicted"/>
<keyword evidence="3" id="KW-1185">Reference proteome</keyword>
<accession>A0AAD7EZ88</accession>
<gene>
    <name evidence="2" type="ORF">DFH08DRAFT_842225</name>
</gene>
<dbReference type="AlphaFoldDB" id="A0AAD7EZ88"/>
<name>A0AAD7EZ88_9AGAR</name>
<feature type="region of interest" description="Disordered" evidence="1">
    <location>
        <begin position="286"/>
        <end position="367"/>
    </location>
</feature>
<feature type="compositionally biased region" description="Low complexity" evidence="1">
    <location>
        <begin position="322"/>
        <end position="333"/>
    </location>
</feature>
<dbReference type="Proteomes" id="UP001218218">
    <property type="component" value="Unassembled WGS sequence"/>
</dbReference>
<feature type="compositionally biased region" description="Basic and acidic residues" evidence="1">
    <location>
        <begin position="305"/>
        <end position="316"/>
    </location>
</feature>
<reference evidence="2" key="1">
    <citation type="submission" date="2023-03" db="EMBL/GenBank/DDBJ databases">
        <title>Massive genome expansion in bonnet fungi (Mycena s.s.) driven by repeated elements and novel gene families across ecological guilds.</title>
        <authorList>
            <consortium name="Lawrence Berkeley National Laboratory"/>
            <person name="Harder C.B."/>
            <person name="Miyauchi S."/>
            <person name="Viragh M."/>
            <person name="Kuo A."/>
            <person name="Thoen E."/>
            <person name="Andreopoulos B."/>
            <person name="Lu D."/>
            <person name="Skrede I."/>
            <person name="Drula E."/>
            <person name="Henrissat B."/>
            <person name="Morin E."/>
            <person name="Kohler A."/>
            <person name="Barry K."/>
            <person name="LaButti K."/>
            <person name="Morin E."/>
            <person name="Salamov A."/>
            <person name="Lipzen A."/>
            <person name="Mereny Z."/>
            <person name="Hegedus B."/>
            <person name="Baldrian P."/>
            <person name="Stursova M."/>
            <person name="Weitz H."/>
            <person name="Taylor A."/>
            <person name="Grigoriev I.V."/>
            <person name="Nagy L.G."/>
            <person name="Martin F."/>
            <person name="Kauserud H."/>
        </authorList>
    </citation>
    <scope>NUCLEOTIDE SEQUENCE</scope>
    <source>
        <strain evidence="2">CBHHK002</strain>
    </source>
</reference>
<dbReference type="Gene3D" id="3.90.1140.10">
    <property type="entry name" value="Cyclic phosphodiesterase"/>
    <property type="match status" value="1"/>
</dbReference>
<dbReference type="EMBL" id="JARIHO010000005">
    <property type="protein sequence ID" value="KAJ7360756.1"/>
    <property type="molecule type" value="Genomic_DNA"/>
</dbReference>
<sequence length="367" mass="40791">MPQSRSYTVSLRLEGSDIKFIDSLHETSSAHVAIRSFRTWSSAEYHKMRSALNETCLGWESFTLATGPNIALVGKNPSLKLDPSDVLDYLCQDVLDACEKDRRPDFSPHITLRKAEYRDPADCDSFRAEINEYLTEGWGMRRKLEFWCTGIKLWQNKSWHADLIEEFSFNDVSDAEDEDDEEGEGEYSNFVRMSGFEDVDHYETAVTMLESALLCELEELAIDFTAKLLKTTAQKKAKAITLANARADTEMTHATKHVTETIGEEIKRLFAAQLLTLLDTLKSIPAQPTASSSAQKKASSSSTTKKAEQKNTDPKSKPKPKPAQAAKASNPSSRAKPAGNRASGGGAKQGEASSSKGRGRGRQRRRR</sequence>